<keyword evidence="5" id="KW-0808">Transferase</keyword>
<dbReference type="InterPro" id="IPR015421">
    <property type="entry name" value="PyrdxlP-dep_Trfase_major"/>
</dbReference>
<dbReference type="CDD" id="cd00609">
    <property type="entry name" value="AAT_like"/>
    <property type="match status" value="1"/>
</dbReference>
<dbReference type="RefSeq" id="WP_179236870.1">
    <property type="nucleotide sequence ID" value="NZ_JACBNQ010000002.1"/>
</dbReference>
<evidence type="ECO:0000313" key="8">
    <source>
        <dbReference type="EMBL" id="NYB73184.1"/>
    </source>
</evidence>
<dbReference type="GO" id="GO:0042802">
    <property type="term" value="F:identical protein binding"/>
    <property type="evidence" value="ECO:0007669"/>
    <property type="project" value="TreeGrafter"/>
</dbReference>
<dbReference type="Pfam" id="PF00155">
    <property type="entry name" value="Aminotran_1_2"/>
    <property type="match status" value="1"/>
</dbReference>
<dbReference type="AlphaFoldDB" id="A0A974BHB9"/>
<sequence length="414" mass="46172">MGLNMVAAHAKWPEENDAIFGLAAKAKQAIDTYGKDNVIDSTLGALVDDDGNLICLDTVFNELKSLPNAQIAAYAQVAGQEDFLDAVQTACFKEYRPEAYIKAVATPGGTGAVRHAIWNYTNEGESILVCDWFWSPYVTISEEFGRKVTNFEFFNEKGEFNISSFKEKFEDLLKKQKRLVTVLNTPANNPTGYSLSDEEWDEVLNIAKENAKDPENKIILLVDVAYIDYAGVGSERRKFFSKFSNLPENIFVVIAYSMSKGYTMYGMRSGAAIGISSKEEIVNEFYYSCMHANRANWSNGTRGAMSVMTNIAKDPAKKKVYEEEVNKYKTMLRNRANAFVEGAKECGLDILPYRDGFFVSIPCDNAKEASAELIKENLFVVALKKGLRFAVCAVAEDKCRVAPAKIKKVLDNLK</sequence>
<evidence type="ECO:0000256" key="4">
    <source>
        <dbReference type="ARBA" id="ARBA00022576"/>
    </source>
</evidence>
<dbReference type="EMBL" id="JACBNQ010000002">
    <property type="protein sequence ID" value="NYB73184.1"/>
    <property type="molecule type" value="Genomic_DNA"/>
</dbReference>
<name>A0A974BHB9_SEDHY</name>
<comment type="similarity">
    <text evidence="2">Belongs to the class-I pyridoxal-phosphate-dependent aminotransferase family.</text>
</comment>
<dbReference type="InterPro" id="IPR000796">
    <property type="entry name" value="Asp_trans"/>
</dbReference>
<reference evidence="8" key="1">
    <citation type="submission" date="2020-07" db="EMBL/GenBank/DDBJ databases">
        <title>Genomic analysis of a strain of Sedimentibacter Hydroxybenzoicus DSM7310.</title>
        <authorList>
            <person name="Ma S."/>
        </authorList>
    </citation>
    <scope>NUCLEOTIDE SEQUENCE</scope>
    <source>
        <strain evidence="8">DSM 7310</strain>
    </source>
</reference>
<keyword evidence="9" id="KW-1185">Reference proteome</keyword>
<dbReference type="Gene3D" id="3.90.1150.10">
    <property type="entry name" value="Aspartate Aminotransferase, domain 1"/>
    <property type="match status" value="1"/>
</dbReference>
<protein>
    <submittedName>
        <fullName evidence="8">Aminotransferase class I/II-fold pyridoxal phosphate-dependent enzyme</fullName>
    </submittedName>
</protein>
<keyword evidence="4 8" id="KW-0032">Aminotransferase</keyword>
<dbReference type="GO" id="GO:0030170">
    <property type="term" value="F:pyridoxal phosphate binding"/>
    <property type="evidence" value="ECO:0007669"/>
    <property type="project" value="InterPro"/>
</dbReference>
<organism evidence="8 9">
    <name type="scientific">Sedimentibacter hydroxybenzoicus DSM 7310</name>
    <dbReference type="NCBI Taxonomy" id="1123245"/>
    <lineage>
        <taxon>Bacteria</taxon>
        <taxon>Bacillati</taxon>
        <taxon>Bacillota</taxon>
        <taxon>Tissierellia</taxon>
        <taxon>Sedimentibacter</taxon>
    </lineage>
</organism>
<evidence type="ECO:0000256" key="3">
    <source>
        <dbReference type="ARBA" id="ARBA00011738"/>
    </source>
</evidence>
<dbReference type="PANTHER" id="PTHR11879:SF22">
    <property type="entry name" value="ASPARTATE AMINOTRANSFERASE, MITOCHONDRIAL"/>
    <property type="match status" value="1"/>
</dbReference>
<proteinExistence type="inferred from homology"/>
<comment type="subunit">
    <text evidence="3">Homodimer.</text>
</comment>
<dbReference type="GO" id="GO:0008483">
    <property type="term" value="F:transaminase activity"/>
    <property type="evidence" value="ECO:0007669"/>
    <property type="project" value="UniProtKB-KW"/>
</dbReference>
<dbReference type="InterPro" id="IPR015424">
    <property type="entry name" value="PyrdxlP-dep_Trfase"/>
</dbReference>
<dbReference type="PANTHER" id="PTHR11879">
    <property type="entry name" value="ASPARTATE AMINOTRANSFERASE"/>
    <property type="match status" value="1"/>
</dbReference>
<evidence type="ECO:0000256" key="2">
    <source>
        <dbReference type="ARBA" id="ARBA00007441"/>
    </source>
</evidence>
<accession>A0A974BHB9</accession>
<evidence type="ECO:0000259" key="7">
    <source>
        <dbReference type="Pfam" id="PF00155"/>
    </source>
</evidence>
<evidence type="ECO:0000256" key="1">
    <source>
        <dbReference type="ARBA" id="ARBA00001933"/>
    </source>
</evidence>
<dbReference type="Proteomes" id="UP000611629">
    <property type="component" value="Unassembled WGS sequence"/>
</dbReference>
<dbReference type="InterPro" id="IPR015422">
    <property type="entry name" value="PyrdxlP-dep_Trfase_small"/>
</dbReference>
<evidence type="ECO:0000256" key="5">
    <source>
        <dbReference type="ARBA" id="ARBA00022679"/>
    </source>
</evidence>
<comment type="cofactor">
    <cofactor evidence="1">
        <name>pyridoxal 5'-phosphate</name>
        <dbReference type="ChEBI" id="CHEBI:597326"/>
    </cofactor>
</comment>
<gene>
    <name evidence="8" type="ORF">HZF24_03415</name>
</gene>
<keyword evidence="6" id="KW-0663">Pyridoxal phosphate</keyword>
<evidence type="ECO:0000313" key="9">
    <source>
        <dbReference type="Proteomes" id="UP000611629"/>
    </source>
</evidence>
<evidence type="ECO:0000256" key="6">
    <source>
        <dbReference type="ARBA" id="ARBA00022898"/>
    </source>
</evidence>
<dbReference type="InterPro" id="IPR004839">
    <property type="entry name" value="Aminotransferase_I/II_large"/>
</dbReference>
<dbReference type="Gene3D" id="3.40.640.10">
    <property type="entry name" value="Type I PLP-dependent aspartate aminotransferase-like (Major domain)"/>
    <property type="match status" value="1"/>
</dbReference>
<dbReference type="SUPFAM" id="SSF53383">
    <property type="entry name" value="PLP-dependent transferases"/>
    <property type="match status" value="1"/>
</dbReference>
<comment type="caution">
    <text evidence="8">The sequence shown here is derived from an EMBL/GenBank/DDBJ whole genome shotgun (WGS) entry which is preliminary data.</text>
</comment>
<dbReference type="GO" id="GO:0006520">
    <property type="term" value="P:amino acid metabolic process"/>
    <property type="evidence" value="ECO:0007669"/>
    <property type="project" value="InterPro"/>
</dbReference>
<feature type="domain" description="Aminotransferase class I/classII large" evidence="7">
    <location>
        <begin position="48"/>
        <end position="402"/>
    </location>
</feature>